<sequence length="136" mass="15682">MQSANQFVFRVDKQKHLASQKLINSLQIRANTNNQSNISLSQNFGQKKITQSSISIIQKSLPQQSLQCQFHQSKKVTIDFNKGLIFDNNSRNKNAQQCQEFSTLNSKNIGKINNFNHKNSFTENVSMNQTNYKIIW</sequence>
<reference evidence="1 2" key="1">
    <citation type="journal article" date="2006" name="Nature">
        <title>Global trends of whole-genome duplications revealed by the ciliate Paramecium tetraurelia.</title>
        <authorList>
            <consortium name="Genoscope"/>
            <person name="Aury J.-M."/>
            <person name="Jaillon O."/>
            <person name="Duret L."/>
            <person name="Noel B."/>
            <person name="Jubin C."/>
            <person name="Porcel B.M."/>
            <person name="Segurens B."/>
            <person name="Daubin V."/>
            <person name="Anthouard V."/>
            <person name="Aiach N."/>
            <person name="Arnaiz O."/>
            <person name="Billaut A."/>
            <person name="Beisson J."/>
            <person name="Blanc I."/>
            <person name="Bouhouche K."/>
            <person name="Camara F."/>
            <person name="Duharcourt S."/>
            <person name="Guigo R."/>
            <person name="Gogendeau D."/>
            <person name="Katinka M."/>
            <person name="Keller A.-M."/>
            <person name="Kissmehl R."/>
            <person name="Klotz C."/>
            <person name="Koll F."/>
            <person name="Le Moue A."/>
            <person name="Lepere C."/>
            <person name="Malinsky S."/>
            <person name="Nowacki M."/>
            <person name="Nowak J.K."/>
            <person name="Plattner H."/>
            <person name="Poulain J."/>
            <person name="Ruiz F."/>
            <person name="Serrano V."/>
            <person name="Zagulski M."/>
            <person name="Dessen P."/>
            <person name="Betermier M."/>
            <person name="Weissenbach J."/>
            <person name="Scarpelli C."/>
            <person name="Schachter V."/>
            <person name="Sperling L."/>
            <person name="Meyer E."/>
            <person name="Cohen J."/>
            <person name="Wincker P."/>
        </authorList>
    </citation>
    <scope>NUCLEOTIDE SEQUENCE [LARGE SCALE GENOMIC DNA]</scope>
    <source>
        <strain evidence="1 2">Stock d4-2</strain>
    </source>
</reference>
<dbReference type="KEGG" id="ptm:GSPATT00006214001"/>
<evidence type="ECO:0000313" key="1">
    <source>
        <dbReference type="EMBL" id="CAK65716.1"/>
    </source>
</evidence>
<dbReference type="InParanoid" id="A0C4J9"/>
<proteinExistence type="predicted"/>
<name>A0C4J9_PARTE</name>
<dbReference type="EMBL" id="CT868041">
    <property type="protein sequence ID" value="CAK65716.1"/>
    <property type="molecule type" value="Genomic_DNA"/>
</dbReference>
<organism evidence="1 2">
    <name type="scientific">Paramecium tetraurelia</name>
    <dbReference type="NCBI Taxonomy" id="5888"/>
    <lineage>
        <taxon>Eukaryota</taxon>
        <taxon>Sar</taxon>
        <taxon>Alveolata</taxon>
        <taxon>Ciliophora</taxon>
        <taxon>Intramacronucleata</taxon>
        <taxon>Oligohymenophorea</taxon>
        <taxon>Peniculida</taxon>
        <taxon>Parameciidae</taxon>
        <taxon>Paramecium</taxon>
    </lineage>
</organism>
<dbReference type="HOGENOM" id="CLU_1879424_0_0_1"/>
<gene>
    <name evidence="1" type="ORF">GSPATT00006214001</name>
</gene>
<dbReference type="Proteomes" id="UP000000600">
    <property type="component" value="Unassembled WGS sequence"/>
</dbReference>
<accession>A0C4J9</accession>
<dbReference type="RefSeq" id="XP_001433113.1">
    <property type="nucleotide sequence ID" value="XM_001433076.2"/>
</dbReference>
<dbReference type="GeneID" id="5018902"/>
<dbReference type="AlphaFoldDB" id="A0C4J9"/>
<keyword evidence="2" id="KW-1185">Reference proteome</keyword>
<evidence type="ECO:0000313" key="2">
    <source>
        <dbReference type="Proteomes" id="UP000000600"/>
    </source>
</evidence>
<protein>
    <submittedName>
        <fullName evidence="1">Uncharacterized protein</fullName>
    </submittedName>
</protein>